<dbReference type="OMA" id="KLYIGEW"/>
<dbReference type="Pfam" id="PF02493">
    <property type="entry name" value="MORN"/>
    <property type="match status" value="10"/>
</dbReference>
<gene>
    <name evidence="3" type="ORF">POCTA_138.1.T1130199</name>
</gene>
<evidence type="ECO:0000313" key="3">
    <source>
        <dbReference type="EMBL" id="CAD8197220.1"/>
    </source>
</evidence>
<protein>
    <recommendedName>
        <fullName evidence="5">MORN repeat protein</fullName>
    </recommendedName>
</protein>
<proteinExistence type="predicted"/>
<organism evidence="3 4">
    <name type="scientific">Paramecium octaurelia</name>
    <dbReference type="NCBI Taxonomy" id="43137"/>
    <lineage>
        <taxon>Eukaryota</taxon>
        <taxon>Sar</taxon>
        <taxon>Alveolata</taxon>
        <taxon>Ciliophora</taxon>
        <taxon>Intramacronucleata</taxon>
        <taxon>Oligohymenophorea</taxon>
        <taxon>Peniculida</taxon>
        <taxon>Parameciidae</taxon>
        <taxon>Paramecium</taxon>
    </lineage>
</organism>
<feature type="compositionally biased region" description="Polar residues" evidence="2">
    <location>
        <begin position="371"/>
        <end position="390"/>
    </location>
</feature>
<dbReference type="PANTHER" id="PTHR43215">
    <property type="entry name" value="RADIAL SPOKE HEAD 1 HOMOLOG"/>
    <property type="match status" value="1"/>
</dbReference>
<evidence type="ECO:0000313" key="4">
    <source>
        <dbReference type="Proteomes" id="UP000683925"/>
    </source>
</evidence>
<name>A0A8S1X7G1_PAROT</name>
<dbReference type="AlphaFoldDB" id="A0A8S1X7G1"/>
<keyword evidence="4" id="KW-1185">Reference proteome</keyword>
<dbReference type="OrthoDB" id="287158at2759"/>
<reference evidence="3" key="1">
    <citation type="submission" date="2021-01" db="EMBL/GenBank/DDBJ databases">
        <authorList>
            <consortium name="Genoscope - CEA"/>
            <person name="William W."/>
        </authorList>
    </citation>
    <scope>NUCLEOTIDE SEQUENCE</scope>
</reference>
<feature type="compositionally biased region" description="Polar residues" evidence="2">
    <location>
        <begin position="415"/>
        <end position="425"/>
    </location>
</feature>
<dbReference type="InterPro" id="IPR003409">
    <property type="entry name" value="MORN"/>
</dbReference>
<dbReference type="GO" id="GO:0005829">
    <property type="term" value="C:cytosol"/>
    <property type="evidence" value="ECO:0007669"/>
    <property type="project" value="TreeGrafter"/>
</dbReference>
<dbReference type="Proteomes" id="UP000683925">
    <property type="component" value="Unassembled WGS sequence"/>
</dbReference>
<accession>A0A8S1X7G1</accession>
<keyword evidence="1" id="KW-0677">Repeat</keyword>
<comment type="caution">
    <text evidence="3">The sequence shown here is derived from an EMBL/GenBank/DDBJ whole genome shotgun (WGS) entry which is preliminary data.</text>
</comment>
<evidence type="ECO:0008006" key="5">
    <source>
        <dbReference type="Google" id="ProtNLM"/>
    </source>
</evidence>
<dbReference type="SMART" id="SM00698">
    <property type="entry name" value="MORN"/>
    <property type="match status" value="9"/>
</dbReference>
<dbReference type="PANTHER" id="PTHR43215:SF14">
    <property type="entry name" value="RADIAL SPOKE HEAD 1 HOMOLOG"/>
    <property type="match status" value="1"/>
</dbReference>
<evidence type="ECO:0000256" key="2">
    <source>
        <dbReference type="SAM" id="MobiDB-lite"/>
    </source>
</evidence>
<feature type="region of interest" description="Disordered" evidence="2">
    <location>
        <begin position="369"/>
        <end position="390"/>
    </location>
</feature>
<feature type="region of interest" description="Disordered" evidence="2">
    <location>
        <begin position="415"/>
        <end position="438"/>
    </location>
</feature>
<evidence type="ECO:0000256" key="1">
    <source>
        <dbReference type="ARBA" id="ARBA00022737"/>
    </source>
</evidence>
<dbReference type="EMBL" id="CAJJDP010000113">
    <property type="protein sequence ID" value="CAD8197220.1"/>
    <property type="molecule type" value="Genomic_DNA"/>
</dbReference>
<sequence length="438" mass="50917">MEIYFDTIQDQLAKRVDLAKIVDFNALSQKPGFKIEQCNSWIYIGQMMNGKKNGTGILKIVYSLKLYIGEWALDQKQGLGYEKFSNGAEYYGSYGNNKQNGYGEYFWVNGEIYKGHWIDGQKSGYGEWLGQNSWYKGEWKNGYVEGRGVYQSEKGDLYTGDFVASMKHGMGEERFSNGDLFRGNFINGKPEGYGEYFWKSGSLYQGFFLKGMRHGQGVWQSSTSSSCDKYDGAYQFDKKSGYGEFIWANGTIYKGQFQDDLRQGYGEMYSKGVLIYQGEWERDVQIEKSGLRLKFQQKQQTQNHIALYSKHPYVEEIKELEEESNGSEPERLLQENRNIQKKRTEKFRLTTLHFDSRTKTHRISPMKRSLDLQNSSASIQNKKNRAQSQTQCKTQIIQQYKHRSISYQNQIQKTNKEASTNIQHSQPKKSRLKLEKLK</sequence>